<organism evidence="6 7">
    <name type="scientific">Archaeoglobus veneficus (strain DSM 11195 / SNP6)</name>
    <dbReference type="NCBI Taxonomy" id="693661"/>
    <lineage>
        <taxon>Archaea</taxon>
        <taxon>Methanobacteriati</taxon>
        <taxon>Methanobacteriota</taxon>
        <taxon>Archaeoglobi</taxon>
        <taxon>Archaeoglobales</taxon>
        <taxon>Archaeoglobaceae</taxon>
        <taxon>Archaeoglobus</taxon>
    </lineage>
</organism>
<dbReference type="AlphaFoldDB" id="F2KP54"/>
<dbReference type="KEGG" id="ave:Arcve_1455"/>
<reference evidence="6 7" key="1">
    <citation type="submission" date="2011-03" db="EMBL/GenBank/DDBJ databases">
        <title>The complete genome of Archaeoglobus veneficus SNP6.</title>
        <authorList>
            <consortium name="US DOE Joint Genome Institute (JGI-PGF)"/>
            <person name="Lucas S."/>
            <person name="Copeland A."/>
            <person name="Lapidus A."/>
            <person name="Bruce D."/>
            <person name="Goodwin L."/>
            <person name="Pitluck S."/>
            <person name="Kyrpides N."/>
            <person name="Mavromatis K."/>
            <person name="Pagani I."/>
            <person name="Ivanova N."/>
            <person name="Mikhailova N."/>
            <person name="Lu M."/>
            <person name="Detter J.C."/>
            <person name="Tapia R."/>
            <person name="Han C."/>
            <person name="Land M."/>
            <person name="Hauser L."/>
            <person name="Markowitz V."/>
            <person name="Cheng J.-F."/>
            <person name="Hugenholtz P."/>
            <person name="Woyke T."/>
            <person name="Wu D."/>
            <person name="Spring S."/>
            <person name="Brambilla E."/>
            <person name="Klenk H.-P."/>
            <person name="Eisen J.A."/>
        </authorList>
    </citation>
    <scope>NUCLEOTIDE SEQUENCE [LARGE SCALE GENOMIC DNA]</scope>
    <source>
        <strain>SNP6</strain>
    </source>
</reference>
<feature type="transmembrane region" description="Helical" evidence="5">
    <location>
        <begin position="197"/>
        <end position="214"/>
    </location>
</feature>
<dbReference type="eggNOG" id="arCOG01919">
    <property type="taxonomic scope" value="Archaea"/>
</dbReference>
<keyword evidence="2 5" id="KW-0812">Transmembrane</keyword>
<comment type="function">
    <text evidence="5">Part of the twin-arginine translocation (Tat) system that transports large folded proteins containing a characteristic twin-arginine motif in their signal peptide across membranes.</text>
</comment>
<gene>
    <name evidence="5" type="primary">tatC</name>
    <name evidence="6" type="ordered locus">Arcve_1455</name>
</gene>
<keyword evidence="4 5" id="KW-0472">Membrane</keyword>
<name>F2KP54_ARCVS</name>
<dbReference type="Pfam" id="PF00902">
    <property type="entry name" value="TatC"/>
    <property type="match status" value="1"/>
</dbReference>
<evidence type="ECO:0000313" key="6">
    <source>
        <dbReference type="EMBL" id="AEA47458.1"/>
    </source>
</evidence>
<feature type="transmembrane region" description="Helical" evidence="5">
    <location>
        <begin position="114"/>
        <end position="138"/>
    </location>
</feature>
<accession>F2KP54</accession>
<sequence>MAVHPAHPPEDREMELREHLAELKSRTTRVLIVIVAGMAIVFQFSSELIKRFWMDVFREELDMVVYTPTEWIMARLAFSFVLTFFVAYPYIVYELYLFAKPGLYEHERKFVKTFLPFSYLLFLLGTALAYFVVIPKLYGLATSSYLGAEPFLSVKKTLYGAFKIFLAFGLAFQIPVLAVIAVRIGLIDSKWLKEKRLIIYIAVFILATNVTLDITGLSQIVILGLVVVMYELSIAIAGLMEGKRENGMRTRRAV</sequence>
<keyword evidence="3 5" id="KW-1133">Transmembrane helix</keyword>
<dbReference type="GO" id="GO:0065002">
    <property type="term" value="P:intracellular protein transmembrane transport"/>
    <property type="evidence" value="ECO:0007669"/>
    <property type="project" value="TreeGrafter"/>
</dbReference>
<dbReference type="STRING" id="693661.Arcve_1455"/>
<evidence type="ECO:0000256" key="3">
    <source>
        <dbReference type="ARBA" id="ARBA00022989"/>
    </source>
</evidence>
<comment type="subcellular location">
    <subcellularLocation>
        <location evidence="5">Cell membrane</location>
        <topology evidence="5">Multi-pass membrane protein</topology>
    </subcellularLocation>
    <subcellularLocation>
        <location evidence="1">Membrane</location>
        <topology evidence="1">Multi-pass membrane protein</topology>
    </subcellularLocation>
</comment>
<feature type="transmembrane region" description="Helical" evidence="5">
    <location>
        <begin position="30"/>
        <end position="52"/>
    </location>
</feature>
<dbReference type="EMBL" id="CP002588">
    <property type="protein sequence ID" value="AEA47458.1"/>
    <property type="molecule type" value="Genomic_DNA"/>
</dbReference>
<keyword evidence="7" id="KW-1185">Reference proteome</keyword>
<keyword evidence="5" id="KW-0653">Protein transport</keyword>
<proteinExistence type="inferred from homology"/>
<dbReference type="HOGENOM" id="CLU_031942_8_1_2"/>
<feature type="transmembrane region" description="Helical" evidence="5">
    <location>
        <begin position="220"/>
        <end position="240"/>
    </location>
</feature>
<feature type="transmembrane region" description="Helical" evidence="5">
    <location>
        <begin position="72"/>
        <end position="93"/>
    </location>
</feature>
<dbReference type="GO" id="GO:0043953">
    <property type="term" value="P:protein transport by the Tat complex"/>
    <property type="evidence" value="ECO:0007669"/>
    <property type="project" value="UniProtKB-UniRule"/>
</dbReference>
<comment type="similarity">
    <text evidence="5">Belongs to the TatC family.</text>
</comment>
<evidence type="ECO:0000256" key="1">
    <source>
        <dbReference type="ARBA" id="ARBA00004141"/>
    </source>
</evidence>
<dbReference type="InterPro" id="IPR002033">
    <property type="entry name" value="TatC"/>
</dbReference>
<dbReference type="Proteomes" id="UP000008136">
    <property type="component" value="Chromosome"/>
</dbReference>
<feature type="transmembrane region" description="Helical" evidence="5">
    <location>
        <begin position="158"/>
        <end position="185"/>
    </location>
</feature>
<dbReference type="PRINTS" id="PR01840">
    <property type="entry name" value="TATCFAMILY"/>
</dbReference>
<keyword evidence="5" id="KW-0811">Translocation</keyword>
<dbReference type="PANTHER" id="PTHR30371">
    <property type="entry name" value="SEC-INDEPENDENT PROTEIN TRANSLOCASE PROTEIN TATC"/>
    <property type="match status" value="1"/>
</dbReference>
<dbReference type="GO" id="GO:0033281">
    <property type="term" value="C:TAT protein transport complex"/>
    <property type="evidence" value="ECO:0007669"/>
    <property type="project" value="UniProtKB-UniRule"/>
</dbReference>
<evidence type="ECO:0000256" key="4">
    <source>
        <dbReference type="ARBA" id="ARBA00023136"/>
    </source>
</evidence>
<keyword evidence="5" id="KW-0813">Transport</keyword>
<comment type="subunit">
    <text evidence="5">Forms a complex with TatA.</text>
</comment>
<dbReference type="GO" id="GO:0009977">
    <property type="term" value="F:proton motive force dependent protein transmembrane transporter activity"/>
    <property type="evidence" value="ECO:0007669"/>
    <property type="project" value="TreeGrafter"/>
</dbReference>
<evidence type="ECO:0000256" key="2">
    <source>
        <dbReference type="ARBA" id="ARBA00022692"/>
    </source>
</evidence>
<dbReference type="NCBIfam" id="TIGR00945">
    <property type="entry name" value="tatC"/>
    <property type="match status" value="1"/>
</dbReference>
<keyword evidence="5" id="KW-1003">Cell membrane</keyword>
<dbReference type="HAMAP" id="MF_00902">
    <property type="entry name" value="TatC"/>
    <property type="match status" value="1"/>
</dbReference>
<dbReference type="PANTHER" id="PTHR30371:SF0">
    <property type="entry name" value="SEC-INDEPENDENT PROTEIN TRANSLOCASE PROTEIN TATC, CHLOROPLASTIC-RELATED"/>
    <property type="match status" value="1"/>
</dbReference>
<evidence type="ECO:0000313" key="7">
    <source>
        <dbReference type="Proteomes" id="UP000008136"/>
    </source>
</evidence>
<protein>
    <recommendedName>
        <fullName evidence="5">Sec-independent protein translocase protein TatC</fullName>
    </recommendedName>
</protein>
<evidence type="ECO:0000256" key="5">
    <source>
        <dbReference type="HAMAP-Rule" id="MF_00902"/>
    </source>
</evidence>